<organism evidence="9 10">
    <name type="scientific">Filimonas effusa</name>
    <dbReference type="NCBI Taxonomy" id="2508721"/>
    <lineage>
        <taxon>Bacteria</taxon>
        <taxon>Pseudomonadati</taxon>
        <taxon>Bacteroidota</taxon>
        <taxon>Chitinophagia</taxon>
        <taxon>Chitinophagales</taxon>
        <taxon>Chitinophagaceae</taxon>
        <taxon>Filimonas</taxon>
    </lineage>
</organism>
<dbReference type="SUPFAM" id="SSF49464">
    <property type="entry name" value="Carboxypeptidase regulatory domain-like"/>
    <property type="match status" value="1"/>
</dbReference>
<feature type="domain" description="TonB-dependent receptor plug" evidence="8">
    <location>
        <begin position="139"/>
        <end position="259"/>
    </location>
</feature>
<dbReference type="Gene3D" id="2.40.170.20">
    <property type="entry name" value="TonB-dependent receptor, beta-barrel domain"/>
    <property type="match status" value="1"/>
</dbReference>
<proteinExistence type="inferred from homology"/>
<dbReference type="InterPro" id="IPR039426">
    <property type="entry name" value="TonB-dep_rcpt-like"/>
</dbReference>
<dbReference type="EMBL" id="SDHZ01000002">
    <property type="protein sequence ID" value="RXK83153.1"/>
    <property type="molecule type" value="Genomic_DNA"/>
</dbReference>
<dbReference type="GO" id="GO:0009279">
    <property type="term" value="C:cell outer membrane"/>
    <property type="evidence" value="ECO:0007669"/>
    <property type="project" value="UniProtKB-SubCell"/>
</dbReference>
<comment type="caution">
    <text evidence="9">The sequence shown here is derived from an EMBL/GenBank/DDBJ whole genome shotgun (WGS) entry which is preliminary data.</text>
</comment>
<dbReference type="PROSITE" id="PS52016">
    <property type="entry name" value="TONB_DEPENDENT_REC_3"/>
    <property type="match status" value="1"/>
</dbReference>
<dbReference type="SUPFAM" id="SSF56935">
    <property type="entry name" value="Porins"/>
    <property type="match status" value="1"/>
</dbReference>
<sequence>MQNLAKSLRALHALAWRNYYVSRSSVIISLFFLPQLLQAQNKPLINSTLKGKIIDARTKAPLAGATIRIEGVTNQTQTDAEGRFTLVTGQSFPYNLLISSVGYQELKITANGSPISVELTETSNDLNGVVVVGYGTRKRSDVTGAISSVPQASLKQPVSSLDQALKGAAAGVQVTQTSGQPGGGVSIRVRGGASIQGGNEPLYVIDGFPLYNSASSAGALSGTPTNPLAGINPSDIESIDILKDASSTAIYGSRGANGVVIITTKKGKADRSNISFETSFGTQSIRKKIDVLGAKDFAELRNEVLYRTTPGAGKYQYLSQAQIDQLGEGTNWQNEAFRKAPVQNHQLSVSGGSAKVQYLLSGNYYKQEGIIKNSDFSRLSLRANIDAKPGDHLKTGASLTISRSKANVAPSGIVGSLLIMPPTATIYEPDGAYTLRNPFENIFANPIATINETINKATVNRLLGTAYAEYTIARNFAVKVLVGADINNQKEKYYVPSTIYEGSGTKGSASLGSSDYNSWLNENTVTYNKNFGKHSIDVLAGFTQQEANNESFLAGAQNFVSDELTYNNLGSGSILVRPASDAYKWVLHSYLARINYSYNNLYYFTASIRRDGSSRFGKNNKWGNFPSLAASWRISNEEFFKPFAKHISDLKLRSSFGTTGNLEIGQYQSLATLYSLNYIFGGSILTGFAPNRIPNENLGWEKTFQYDAGLDIGLFSNRLLISLDAYYKKTSDLLLNVEIPWTTGFASSLQNYGSVENKGLELGIKTKNISTKTFNWETDLNISFNRNKVLTIGNGASSYISGNYIIRVGQPLGTFYGTVTDGILQTGEESAKGKYTGSATPLPGDRLYKDVSGDGSFTTAADRAIIGNAQPDFIYGITNSFSWKGFSLSVLIQGVQGNQIINSNRQTLEMFTGQQNASATALERWTETNPSTTIPRAKLDPAPIFSDRFVEDGSFLRVRNINLSYALPQSLVAKANLTEVNIFFSAQNLLTFTKYTGFDPEVTSGSNVSPGTDSGIYPIAKTFNAGLRVNF</sequence>
<keyword evidence="6 7" id="KW-0998">Cell outer membrane</keyword>
<keyword evidence="2 7" id="KW-0813">Transport</keyword>
<comment type="similarity">
    <text evidence="7">Belongs to the TonB-dependent receptor family.</text>
</comment>
<dbReference type="InterPro" id="IPR037066">
    <property type="entry name" value="Plug_dom_sf"/>
</dbReference>
<dbReference type="Gene3D" id="2.170.130.10">
    <property type="entry name" value="TonB-dependent receptor, plug domain"/>
    <property type="match status" value="1"/>
</dbReference>
<evidence type="ECO:0000313" key="10">
    <source>
        <dbReference type="Proteomes" id="UP000290545"/>
    </source>
</evidence>
<evidence type="ECO:0000256" key="5">
    <source>
        <dbReference type="ARBA" id="ARBA00023136"/>
    </source>
</evidence>
<evidence type="ECO:0000256" key="2">
    <source>
        <dbReference type="ARBA" id="ARBA00022448"/>
    </source>
</evidence>
<dbReference type="OrthoDB" id="9768177at2"/>
<evidence type="ECO:0000256" key="6">
    <source>
        <dbReference type="ARBA" id="ARBA00023237"/>
    </source>
</evidence>
<name>A0A4Q1D5L8_9BACT</name>
<dbReference type="Pfam" id="PF07715">
    <property type="entry name" value="Plug"/>
    <property type="match status" value="1"/>
</dbReference>
<evidence type="ECO:0000259" key="8">
    <source>
        <dbReference type="Pfam" id="PF07715"/>
    </source>
</evidence>
<dbReference type="RefSeq" id="WP_129004175.1">
    <property type="nucleotide sequence ID" value="NZ_SDHZ01000002.1"/>
</dbReference>
<comment type="subcellular location">
    <subcellularLocation>
        <location evidence="1 7">Cell outer membrane</location>
        <topology evidence="1 7">Multi-pass membrane protein</topology>
    </subcellularLocation>
</comment>
<dbReference type="InterPro" id="IPR023997">
    <property type="entry name" value="TonB-dep_OMP_SusC/RagA_CS"/>
</dbReference>
<dbReference type="InterPro" id="IPR023996">
    <property type="entry name" value="TonB-dep_OMP_SusC/RagA"/>
</dbReference>
<reference evidence="9 10" key="1">
    <citation type="submission" date="2019-01" db="EMBL/GenBank/DDBJ databases">
        <title>Filimonas sp. strain TTM-71.</title>
        <authorList>
            <person name="Chen W.-M."/>
        </authorList>
    </citation>
    <scope>NUCLEOTIDE SEQUENCE [LARGE SCALE GENOMIC DNA]</scope>
    <source>
        <strain evidence="9 10">TTM-71</strain>
    </source>
</reference>
<dbReference type="Pfam" id="PF13715">
    <property type="entry name" value="CarbopepD_reg_2"/>
    <property type="match status" value="1"/>
</dbReference>
<evidence type="ECO:0000256" key="7">
    <source>
        <dbReference type="PROSITE-ProRule" id="PRU01360"/>
    </source>
</evidence>
<dbReference type="FunFam" id="2.170.130.10:FF:000008">
    <property type="entry name" value="SusC/RagA family TonB-linked outer membrane protein"/>
    <property type="match status" value="1"/>
</dbReference>
<dbReference type="Proteomes" id="UP000290545">
    <property type="component" value="Unassembled WGS sequence"/>
</dbReference>
<dbReference type="AlphaFoldDB" id="A0A4Q1D5L8"/>
<keyword evidence="3 7" id="KW-1134">Transmembrane beta strand</keyword>
<dbReference type="InterPro" id="IPR012910">
    <property type="entry name" value="Plug_dom"/>
</dbReference>
<dbReference type="InterPro" id="IPR008969">
    <property type="entry name" value="CarboxyPept-like_regulatory"/>
</dbReference>
<dbReference type="Gene3D" id="2.60.40.1120">
    <property type="entry name" value="Carboxypeptidase-like, regulatory domain"/>
    <property type="match status" value="1"/>
</dbReference>
<keyword evidence="10" id="KW-1185">Reference proteome</keyword>
<keyword evidence="5 7" id="KW-0472">Membrane</keyword>
<keyword evidence="9" id="KW-0675">Receptor</keyword>
<evidence type="ECO:0000256" key="4">
    <source>
        <dbReference type="ARBA" id="ARBA00022692"/>
    </source>
</evidence>
<evidence type="ECO:0000256" key="3">
    <source>
        <dbReference type="ARBA" id="ARBA00022452"/>
    </source>
</evidence>
<gene>
    <name evidence="9" type="ORF">ESB13_13625</name>
</gene>
<evidence type="ECO:0000256" key="1">
    <source>
        <dbReference type="ARBA" id="ARBA00004571"/>
    </source>
</evidence>
<protein>
    <submittedName>
        <fullName evidence="9">TonB-dependent receptor</fullName>
    </submittedName>
</protein>
<keyword evidence="4 7" id="KW-0812">Transmembrane</keyword>
<evidence type="ECO:0000313" key="9">
    <source>
        <dbReference type="EMBL" id="RXK83153.1"/>
    </source>
</evidence>
<dbReference type="NCBIfam" id="TIGR04057">
    <property type="entry name" value="SusC_RagA_signa"/>
    <property type="match status" value="1"/>
</dbReference>
<accession>A0A4Q1D5L8</accession>
<dbReference type="NCBIfam" id="TIGR04056">
    <property type="entry name" value="OMP_RagA_SusC"/>
    <property type="match status" value="1"/>
</dbReference>
<dbReference type="InterPro" id="IPR036942">
    <property type="entry name" value="Beta-barrel_TonB_sf"/>
</dbReference>